<name>A0AA88GJI1_NAELO</name>
<dbReference type="SUPFAM" id="SSF51905">
    <property type="entry name" value="FAD/NAD(P)-binding domain"/>
    <property type="match status" value="1"/>
</dbReference>
<feature type="domain" description="Cilia- and flagella-associated protein 61 N-terminal" evidence="1">
    <location>
        <begin position="32"/>
        <end position="279"/>
    </location>
</feature>
<evidence type="ECO:0000313" key="4">
    <source>
        <dbReference type="Proteomes" id="UP000816034"/>
    </source>
</evidence>
<dbReference type="InterPro" id="IPR032151">
    <property type="entry name" value="CFAP61_N"/>
</dbReference>
<dbReference type="Pfam" id="PF16092">
    <property type="entry name" value="CFAP61_N"/>
    <property type="match status" value="1"/>
</dbReference>
<keyword evidence="4" id="KW-1185">Reference proteome</keyword>
<dbReference type="RefSeq" id="XP_044545487.1">
    <property type="nucleotide sequence ID" value="XM_044698436.1"/>
</dbReference>
<evidence type="ECO:0008006" key="5">
    <source>
        <dbReference type="Google" id="ProtNLM"/>
    </source>
</evidence>
<dbReference type="Pfam" id="PF23150">
    <property type="entry name" value="CFAP61_dimer"/>
    <property type="match status" value="1"/>
</dbReference>
<gene>
    <name evidence="3" type="ORF">C9374_008368</name>
</gene>
<organism evidence="3 4">
    <name type="scientific">Naegleria lovaniensis</name>
    <name type="common">Amoeba</name>
    <dbReference type="NCBI Taxonomy" id="51637"/>
    <lineage>
        <taxon>Eukaryota</taxon>
        <taxon>Discoba</taxon>
        <taxon>Heterolobosea</taxon>
        <taxon>Tetramitia</taxon>
        <taxon>Eutetramitia</taxon>
        <taxon>Vahlkampfiidae</taxon>
        <taxon>Naegleria</taxon>
    </lineage>
</organism>
<dbReference type="InterPro" id="IPR038884">
    <property type="entry name" value="CFAP61"/>
</dbReference>
<evidence type="ECO:0000259" key="1">
    <source>
        <dbReference type="Pfam" id="PF16092"/>
    </source>
</evidence>
<comment type="caution">
    <text evidence="3">The sequence shown here is derived from an EMBL/GenBank/DDBJ whole genome shotgun (WGS) entry which is preliminary data.</text>
</comment>
<sequence>MDEFKLETRASLNPPQTTLGLDYNEESVSVRVRRAYPKDFSIIQKFLNDNSFLLAKRFGNYNLKSVLETSYLSIIAETDNNQIIGFVSLEFDCISDPVEFEKYFSHLPLSVRNATWIRLLHFEPFYGEHVLLEMLSSIFITFPEVDYICYQPGKNFAGVDYFSEFSIFSKECAKDVIKSENERFVFLCHRDSLGKGVKKLSIRQAVVEDNDDIVPILSCCENITSLKPSGEYFFANLLYEQNDHRKILIATNDEGEIIGVMYLSAEIDVRQIITDYKLQSEDVPIYDEFINETQYEDQVIYHANAFEIKLFYIQEEYKFRSIDFLREAFKYFSNIRYCIVGINFEDHTKSEHPLLKQFIFVEPNQECSSYSLHLLPKVSLMADFLVVKATETSLDKNSSPEETILNLLRLAEFDDEFISAVAKSFKGSRYVTMLLFDKNSAIGGQNEIIGISVIDTQVNEFLLRRHFDFTEYIDYSAYSSRGTCQGMITHYYIEQKFFRYSKLFLKEVMKKLDKHILYYGCYRGEVPNESLNKELIYLKSTRQIEFPEFNSETNGRLSAADNETVVTTATTTTVSSGGSRIQTNVQYDSLYFINRRFLSEEKTEIFSRIVVIGGSKTGLGFIKELSVNSSLYFNNIIVVSPANGDGNYSDFYADDTDEEFSNRELQNMISLPNIFFVRDKLEDIDRHNKRVILNDNSSSFITYDILILCTSRQYKMKQKYLELQGYPKRGILNLNSTVLNEQGEELTLTDYLSTFFVKNDDRYREENSFVVVYGSSLDALCTARALLENYEVDPSKILLIFPEGKKCVLNENDSLEEKMDSVLEVVGLKSLMFYHLEDMASDDDGNLIKIYLAQGAEAEKDDTKLKNTKLLELDCSLFINCHSKDVDDGILSTVNRQSLVFDGRLIVDTQFRTTDPSIYSAGPMAKFSRRFGESRMMEAFNSSEVGAKLARSVLHSLGVGDYAFQPDLMPTFTKNTSIRCILPGGVRFFRSMTSTFDVEKCLKFETTCNTGSAQLRQCVDSFRYCCIYVDKTTNCIECICYLGQELVEEGNLASLVGLPVSYFNDLVNRYQEGLITDFISFLRENWVMAILCHKFMSFKNDVKKKLLNEETLIGNIYDVCSEMAERLLKGEVENLTIDPSLFINLEKKVSRDAKILVQSELIDFLSVHQDILHSIPSVYFVPKN</sequence>
<dbReference type="PANTHER" id="PTHR21178:SF8">
    <property type="entry name" value="CILIA- AND FLAGELLA-ASSOCIATED PROTEIN 61"/>
    <property type="match status" value="1"/>
</dbReference>
<feature type="domain" description="CFAP61 dimerisation" evidence="2">
    <location>
        <begin position="970"/>
        <end position="1090"/>
    </location>
</feature>
<dbReference type="PANTHER" id="PTHR21178">
    <property type="entry name" value="CILIA- AND FLAGELLA-ASSOCIATED PROTEIN 61"/>
    <property type="match status" value="1"/>
</dbReference>
<evidence type="ECO:0000259" key="2">
    <source>
        <dbReference type="Pfam" id="PF23150"/>
    </source>
</evidence>
<dbReference type="GeneID" id="68100822"/>
<dbReference type="InterPro" id="IPR036188">
    <property type="entry name" value="FAD/NAD-bd_sf"/>
</dbReference>
<evidence type="ECO:0000313" key="3">
    <source>
        <dbReference type="EMBL" id="KAG2378225.1"/>
    </source>
</evidence>
<accession>A0AA88GJI1</accession>
<dbReference type="EMBL" id="PYSW02000034">
    <property type="protein sequence ID" value="KAG2378225.1"/>
    <property type="molecule type" value="Genomic_DNA"/>
</dbReference>
<reference evidence="3 4" key="1">
    <citation type="journal article" date="2018" name="BMC Genomics">
        <title>The genome of Naegleria lovaniensis, the basis for a comparative approach to unravel pathogenicity factors of the human pathogenic amoeba N. fowleri.</title>
        <authorList>
            <person name="Liechti N."/>
            <person name="Schurch N."/>
            <person name="Bruggmann R."/>
            <person name="Wittwer M."/>
        </authorList>
    </citation>
    <scope>NUCLEOTIDE SEQUENCE [LARGE SCALE GENOMIC DNA]</scope>
    <source>
        <strain evidence="3 4">ATCC 30569</strain>
    </source>
</reference>
<dbReference type="Gene3D" id="3.50.50.60">
    <property type="entry name" value="FAD/NAD(P)-binding domain"/>
    <property type="match status" value="1"/>
</dbReference>
<dbReference type="InterPro" id="IPR056299">
    <property type="entry name" value="CFAP61_dimer"/>
</dbReference>
<protein>
    <recommendedName>
        <fullName evidence="5">Cilia- and flagella-associated protein 61 N-terminal domain-containing protein</fullName>
    </recommendedName>
</protein>
<dbReference type="AlphaFoldDB" id="A0AA88GJI1"/>
<proteinExistence type="predicted"/>
<dbReference type="Proteomes" id="UP000816034">
    <property type="component" value="Unassembled WGS sequence"/>
</dbReference>